<keyword evidence="2" id="KW-1133">Transmembrane helix</keyword>
<evidence type="ECO:0000256" key="1">
    <source>
        <dbReference type="SAM" id="MobiDB-lite"/>
    </source>
</evidence>
<feature type="region of interest" description="Disordered" evidence="1">
    <location>
        <begin position="106"/>
        <end position="166"/>
    </location>
</feature>
<dbReference type="Proteomes" id="UP001168613">
    <property type="component" value="Unassembled WGS sequence"/>
</dbReference>
<dbReference type="Pfam" id="PF05036">
    <property type="entry name" value="SPOR"/>
    <property type="match status" value="1"/>
</dbReference>
<dbReference type="Gene3D" id="3.30.70.1070">
    <property type="entry name" value="Sporulation related repeat"/>
    <property type="match status" value="1"/>
</dbReference>
<comment type="caution">
    <text evidence="4">The sequence shown here is derived from an EMBL/GenBank/DDBJ whole genome shotgun (WGS) entry which is preliminary data.</text>
</comment>
<protein>
    <submittedName>
        <fullName evidence="4">SPOR domain-containing protein</fullName>
    </submittedName>
</protein>
<feature type="transmembrane region" description="Helical" evidence="2">
    <location>
        <begin position="36"/>
        <end position="54"/>
    </location>
</feature>
<evidence type="ECO:0000313" key="5">
    <source>
        <dbReference type="Proteomes" id="UP001168613"/>
    </source>
</evidence>
<feature type="compositionally biased region" description="Low complexity" evidence="1">
    <location>
        <begin position="122"/>
        <end position="134"/>
    </location>
</feature>
<sequence>MGFFSRNDSSSTARRAGAGSSDAQIAEMRSRARRRLIGAVVLVLAVIVVVPLLIDNGVESDPEPTLALGNAPLVVPGSISQPPQAPSLQVEEVVVQPPVLIQPDLDAQGVTTTIDQPPVTPPSTEETVVQVPLEAPKPQPKPAVEKKPEPKPKPAPTKPDNNRTDDGSVALAMLEGRIPAGSAASKPAAAPQRGNFILQAAAYSSEKDAQGRRQQLISSGVTNAYVESASAGGRSTFRLRVGPFSSREAAVAAQTRLRSLGYQDSFISAQ</sequence>
<evidence type="ECO:0000313" key="4">
    <source>
        <dbReference type="EMBL" id="MDN4121364.1"/>
    </source>
</evidence>
<reference evidence="4" key="1">
    <citation type="submission" date="2021-11" db="EMBL/GenBank/DDBJ databases">
        <title>Draft genome sequence of Alcaligenes endophyticus type strain CCUG 75668T.</title>
        <authorList>
            <person name="Salva-Serra F."/>
            <person name="Duran R.E."/>
            <person name="Seeger M."/>
            <person name="Moore E.R.B."/>
            <person name="Jaen-Luchoro D."/>
        </authorList>
    </citation>
    <scope>NUCLEOTIDE SEQUENCE</scope>
    <source>
        <strain evidence="4">CCUG 75668</strain>
    </source>
</reference>
<dbReference type="InterPro" id="IPR007730">
    <property type="entry name" value="SPOR-like_dom"/>
</dbReference>
<dbReference type="InterPro" id="IPR052521">
    <property type="entry name" value="Cell_div_SPOR-domain"/>
</dbReference>
<accession>A0ABT8EJ85</accession>
<evidence type="ECO:0000259" key="3">
    <source>
        <dbReference type="PROSITE" id="PS51724"/>
    </source>
</evidence>
<dbReference type="PANTHER" id="PTHR38687:SF1">
    <property type="entry name" value="CELL DIVISION PROTEIN DEDD"/>
    <property type="match status" value="1"/>
</dbReference>
<keyword evidence="5" id="KW-1185">Reference proteome</keyword>
<feature type="domain" description="SPOR" evidence="3">
    <location>
        <begin position="190"/>
        <end position="270"/>
    </location>
</feature>
<dbReference type="PANTHER" id="PTHR38687">
    <property type="entry name" value="CELL DIVISION PROTEIN DEDD-RELATED"/>
    <property type="match status" value="1"/>
</dbReference>
<dbReference type="EMBL" id="JAJHNU010000002">
    <property type="protein sequence ID" value="MDN4121364.1"/>
    <property type="molecule type" value="Genomic_DNA"/>
</dbReference>
<dbReference type="RefSeq" id="WP_266124045.1">
    <property type="nucleotide sequence ID" value="NZ_JAJHNU010000002.1"/>
</dbReference>
<dbReference type="PROSITE" id="PS51724">
    <property type="entry name" value="SPOR"/>
    <property type="match status" value="1"/>
</dbReference>
<keyword evidence="2" id="KW-0812">Transmembrane</keyword>
<gene>
    <name evidence="4" type="ORF">LMS43_08700</name>
</gene>
<dbReference type="SUPFAM" id="SSF110997">
    <property type="entry name" value="Sporulation related repeat"/>
    <property type="match status" value="1"/>
</dbReference>
<keyword evidence="2" id="KW-0472">Membrane</keyword>
<dbReference type="InterPro" id="IPR036680">
    <property type="entry name" value="SPOR-like_sf"/>
</dbReference>
<name>A0ABT8EJ85_9BURK</name>
<evidence type="ECO:0000256" key="2">
    <source>
        <dbReference type="SAM" id="Phobius"/>
    </source>
</evidence>
<feature type="region of interest" description="Disordered" evidence="1">
    <location>
        <begin position="1"/>
        <end position="24"/>
    </location>
</feature>
<feature type="compositionally biased region" description="Low complexity" evidence="1">
    <location>
        <begin position="8"/>
        <end position="23"/>
    </location>
</feature>
<feature type="compositionally biased region" description="Basic and acidic residues" evidence="1">
    <location>
        <begin position="143"/>
        <end position="152"/>
    </location>
</feature>
<proteinExistence type="predicted"/>
<organism evidence="4 5">
    <name type="scientific">Alcaligenes endophyticus</name>
    <dbReference type="NCBI Taxonomy" id="1929088"/>
    <lineage>
        <taxon>Bacteria</taxon>
        <taxon>Pseudomonadati</taxon>
        <taxon>Pseudomonadota</taxon>
        <taxon>Betaproteobacteria</taxon>
        <taxon>Burkholderiales</taxon>
        <taxon>Alcaligenaceae</taxon>
        <taxon>Alcaligenes</taxon>
    </lineage>
</organism>